<dbReference type="NCBIfam" id="TIGR00199">
    <property type="entry name" value="PncC_domain"/>
    <property type="match status" value="1"/>
</dbReference>
<dbReference type="Proteomes" id="UP001501468">
    <property type="component" value="Unassembled WGS sequence"/>
</dbReference>
<proteinExistence type="predicted"/>
<sequence>MDDVTEAPEAPGALGAPGAPGARLVARLTEAHETVACAESLTAGLVAATVADTPGASAVLLGGVVAYAAAVKTALLDVPADLVARVGTVDPEVAVLMAEGVRRRLGSTWGLATTGVAGPGPSEGKPAGTVHVAVAGPSGTVTRALELNGTRAQIRSATVDAVLRLAVEQTGATPGTPALPRGPRGTVGLSGHPGGGPAPDHTTPGT</sequence>
<organism evidence="3 4">
    <name type="scientific">Terrabacter ginsenosidimutans</name>
    <dbReference type="NCBI Taxonomy" id="490575"/>
    <lineage>
        <taxon>Bacteria</taxon>
        <taxon>Bacillati</taxon>
        <taxon>Actinomycetota</taxon>
        <taxon>Actinomycetes</taxon>
        <taxon>Micrococcales</taxon>
        <taxon>Intrasporangiaceae</taxon>
        <taxon>Terrabacter</taxon>
    </lineage>
</organism>
<dbReference type="InterPro" id="IPR036653">
    <property type="entry name" value="CinA-like_C"/>
</dbReference>
<dbReference type="EMBL" id="BAABDC010000002">
    <property type="protein sequence ID" value="GAA3701477.1"/>
    <property type="molecule type" value="Genomic_DNA"/>
</dbReference>
<protein>
    <recommendedName>
        <fullName evidence="2">CinA C-terminal domain-containing protein</fullName>
    </recommendedName>
</protein>
<reference evidence="4" key="1">
    <citation type="journal article" date="2019" name="Int. J. Syst. Evol. Microbiol.">
        <title>The Global Catalogue of Microorganisms (GCM) 10K type strain sequencing project: providing services to taxonomists for standard genome sequencing and annotation.</title>
        <authorList>
            <consortium name="The Broad Institute Genomics Platform"/>
            <consortium name="The Broad Institute Genome Sequencing Center for Infectious Disease"/>
            <person name="Wu L."/>
            <person name="Ma J."/>
        </authorList>
    </citation>
    <scope>NUCLEOTIDE SEQUENCE [LARGE SCALE GENOMIC DNA]</scope>
    <source>
        <strain evidence="4">JCM 17125</strain>
    </source>
</reference>
<dbReference type="Pfam" id="PF02464">
    <property type="entry name" value="CinA"/>
    <property type="match status" value="1"/>
</dbReference>
<feature type="domain" description="CinA C-terminal" evidence="2">
    <location>
        <begin position="23"/>
        <end position="166"/>
    </location>
</feature>
<evidence type="ECO:0000256" key="1">
    <source>
        <dbReference type="SAM" id="MobiDB-lite"/>
    </source>
</evidence>
<dbReference type="InterPro" id="IPR008136">
    <property type="entry name" value="CinA_C"/>
</dbReference>
<feature type="region of interest" description="Disordered" evidence="1">
    <location>
        <begin position="172"/>
        <end position="206"/>
    </location>
</feature>
<accession>A0ABP7D9N7</accession>
<name>A0ABP7D9N7_9MICO</name>
<evidence type="ECO:0000259" key="2">
    <source>
        <dbReference type="Pfam" id="PF02464"/>
    </source>
</evidence>
<gene>
    <name evidence="3" type="ORF">GCM10022399_17420</name>
</gene>
<keyword evidence="4" id="KW-1185">Reference proteome</keyword>
<evidence type="ECO:0000313" key="4">
    <source>
        <dbReference type="Proteomes" id="UP001501468"/>
    </source>
</evidence>
<dbReference type="Gene3D" id="3.90.950.20">
    <property type="entry name" value="CinA-like"/>
    <property type="match status" value="1"/>
</dbReference>
<dbReference type="RefSeq" id="WP_344944454.1">
    <property type="nucleotide sequence ID" value="NZ_BAABDC010000002.1"/>
</dbReference>
<dbReference type="SUPFAM" id="SSF142433">
    <property type="entry name" value="CinA-like"/>
    <property type="match status" value="1"/>
</dbReference>
<comment type="caution">
    <text evidence="3">The sequence shown here is derived from an EMBL/GenBank/DDBJ whole genome shotgun (WGS) entry which is preliminary data.</text>
</comment>
<evidence type="ECO:0000313" key="3">
    <source>
        <dbReference type="EMBL" id="GAA3701477.1"/>
    </source>
</evidence>